<reference evidence="1" key="1">
    <citation type="submission" date="2014-08" db="EMBL/GenBank/DDBJ databases">
        <authorList>
            <person name="Falentin Helene"/>
        </authorList>
    </citation>
    <scope>NUCLEOTIDE SEQUENCE</scope>
</reference>
<accession>A0A068VSP7</accession>
<sequence length="11" mass="1416">MTYFDGRIERK</sequence>
<gene>
    <name evidence="1" type="ORF">PFCIRM138_05510</name>
</gene>
<proteinExistence type="predicted"/>
<evidence type="ECO:0000313" key="1">
    <source>
        <dbReference type="EMBL" id="CEP26230.1"/>
    </source>
</evidence>
<protein>
    <submittedName>
        <fullName evidence="1">Uncharacterized protein</fullName>
    </submittedName>
</protein>
<organism evidence="1">
    <name type="scientific">Propionibacterium freudenreichii subsp. freudenreichii</name>
    <dbReference type="NCBI Taxonomy" id="66712"/>
    <lineage>
        <taxon>Bacteria</taxon>
        <taxon>Bacillati</taxon>
        <taxon>Actinomycetota</taxon>
        <taxon>Actinomycetes</taxon>
        <taxon>Propionibacteriales</taxon>
        <taxon>Propionibacteriaceae</taxon>
        <taxon>Propionibacterium</taxon>
    </lineage>
</organism>
<name>A0A068VSP7_PROFF</name>
<dbReference type="EMBL" id="LM676397">
    <property type="protein sequence ID" value="CEP26230.1"/>
    <property type="molecule type" value="Genomic_DNA"/>
</dbReference>